<name>A0A8C8RV75_9SAUR</name>
<dbReference type="Gene3D" id="3.30.40.10">
    <property type="entry name" value="Zinc/RING finger domain, C3HC4 (zinc finger)"/>
    <property type="match status" value="1"/>
</dbReference>
<dbReference type="Ensembl" id="ENSPCET00000010563.1">
    <property type="protein sequence ID" value="ENSPCEP00000010225.1"/>
    <property type="gene ID" value="ENSPCEG00000008129.1"/>
</dbReference>
<keyword evidence="3 5" id="KW-0863">Zinc-finger</keyword>
<proteinExistence type="inferred from homology"/>
<dbReference type="InterPro" id="IPR013083">
    <property type="entry name" value="Znf_RING/FYVE/PHD"/>
</dbReference>
<evidence type="ECO:0000256" key="2">
    <source>
        <dbReference type="ARBA" id="ARBA00022723"/>
    </source>
</evidence>
<dbReference type="SUPFAM" id="SSF57850">
    <property type="entry name" value="RING/U-box"/>
    <property type="match status" value="1"/>
</dbReference>
<evidence type="ECO:0000256" key="4">
    <source>
        <dbReference type="ARBA" id="ARBA00022833"/>
    </source>
</evidence>
<feature type="domain" description="RING-type" evidence="7">
    <location>
        <begin position="30"/>
        <end position="85"/>
    </location>
</feature>
<reference evidence="9" key="1">
    <citation type="submission" date="2025-08" db="UniProtKB">
        <authorList>
            <consortium name="Ensembl"/>
        </authorList>
    </citation>
    <scope>IDENTIFICATION</scope>
</reference>
<keyword evidence="2" id="KW-0479">Metal-binding</keyword>
<dbReference type="InterPro" id="IPR001841">
    <property type="entry name" value="Znf_RING"/>
</dbReference>
<evidence type="ECO:0000259" key="8">
    <source>
        <dbReference type="PROSITE" id="PS50119"/>
    </source>
</evidence>
<dbReference type="SUPFAM" id="SSF57845">
    <property type="entry name" value="B-box zinc-binding domain"/>
    <property type="match status" value="1"/>
</dbReference>
<sequence>MHGLRGQSWFLRGTPRAAGGSDPMEASLTCAVCLGLFEEPVTLPLCSHNFCKGCVLECMASAEPGSQRGGQPLGAAARFSCPLCRKLCPLPRGGYSALPVNTTLAEVVKLYRAGGGKAGPGQGEEAALSPLFVSGAACKKHPPRRMQLYCRMCRRAGCGQCVSEEHRGIFHAINLLDTIYQEEKLTFFSSLKKMRAINENLVKELSSHPKDTEILNKEAEIIKLEFEEIFKTLEMRKKELLEDIESQRHKKEKEYQIWKKIKEAHKKTIESFLKDCEKLFDECDPEHFLEVACDLNKRMKTQLDLMHIASSYEKAPASTQKQMDIKAVVKEILALQLTSVDSCIVKELPSRGNEALVGTCVYKYSTQQWKDQKNIHNTFSPVVRHEESLTDDNKSCTPLTSVSKISTFQNMSQEVG</sequence>
<evidence type="ECO:0000256" key="3">
    <source>
        <dbReference type="ARBA" id="ARBA00022771"/>
    </source>
</evidence>
<dbReference type="InterPro" id="IPR018957">
    <property type="entry name" value="Znf_C3HC4_RING-type"/>
</dbReference>
<dbReference type="SMART" id="SM00184">
    <property type="entry name" value="RING"/>
    <property type="match status" value="1"/>
</dbReference>
<keyword evidence="6" id="KW-0175">Coiled coil</keyword>
<evidence type="ECO:0008006" key="11">
    <source>
        <dbReference type="Google" id="ProtNLM"/>
    </source>
</evidence>
<keyword evidence="4" id="KW-0862">Zinc</keyword>
<dbReference type="Pfam" id="PF00097">
    <property type="entry name" value="zf-C3HC4"/>
    <property type="match status" value="1"/>
</dbReference>
<reference evidence="9" key="2">
    <citation type="submission" date="2025-09" db="UniProtKB">
        <authorList>
            <consortium name="Ensembl"/>
        </authorList>
    </citation>
    <scope>IDENTIFICATION</scope>
</reference>
<dbReference type="InterPro" id="IPR000315">
    <property type="entry name" value="Znf_B-box"/>
</dbReference>
<comment type="similarity">
    <text evidence="1">Belongs to the TRIM/RBCC family.</text>
</comment>
<evidence type="ECO:0000256" key="6">
    <source>
        <dbReference type="SAM" id="Coils"/>
    </source>
</evidence>
<evidence type="ECO:0000259" key="7">
    <source>
        <dbReference type="PROSITE" id="PS50089"/>
    </source>
</evidence>
<evidence type="ECO:0000256" key="5">
    <source>
        <dbReference type="PROSITE-ProRule" id="PRU00024"/>
    </source>
</evidence>
<feature type="coiled-coil region" evidence="6">
    <location>
        <begin position="230"/>
        <end position="261"/>
    </location>
</feature>
<dbReference type="InterPro" id="IPR017907">
    <property type="entry name" value="Znf_RING_CS"/>
</dbReference>
<organism evidence="9 10">
    <name type="scientific">Pelusios castaneus</name>
    <name type="common">West African mud turtle</name>
    <dbReference type="NCBI Taxonomy" id="367368"/>
    <lineage>
        <taxon>Eukaryota</taxon>
        <taxon>Metazoa</taxon>
        <taxon>Chordata</taxon>
        <taxon>Craniata</taxon>
        <taxon>Vertebrata</taxon>
        <taxon>Euteleostomi</taxon>
        <taxon>Archelosauria</taxon>
        <taxon>Testudinata</taxon>
        <taxon>Testudines</taxon>
        <taxon>Pleurodira</taxon>
        <taxon>Pelomedusidae</taxon>
        <taxon>Pelusios</taxon>
    </lineage>
</organism>
<dbReference type="PROSITE" id="PS50089">
    <property type="entry name" value="ZF_RING_2"/>
    <property type="match status" value="1"/>
</dbReference>
<dbReference type="GO" id="GO:0008270">
    <property type="term" value="F:zinc ion binding"/>
    <property type="evidence" value="ECO:0007669"/>
    <property type="project" value="UniProtKB-KW"/>
</dbReference>
<protein>
    <recommendedName>
        <fullName evidence="11">Tripartite motif containing 59</fullName>
    </recommendedName>
</protein>
<dbReference type="PANTHER" id="PTHR24103">
    <property type="entry name" value="E3 UBIQUITIN-PROTEIN LIGASE TRIM"/>
    <property type="match status" value="1"/>
</dbReference>
<dbReference type="PROSITE" id="PS50119">
    <property type="entry name" value="ZF_BBOX"/>
    <property type="match status" value="1"/>
</dbReference>
<accession>A0A8C8RV75</accession>
<evidence type="ECO:0000256" key="1">
    <source>
        <dbReference type="ARBA" id="ARBA00008518"/>
    </source>
</evidence>
<dbReference type="InterPro" id="IPR050143">
    <property type="entry name" value="TRIM/RBCC"/>
</dbReference>
<keyword evidence="10" id="KW-1185">Reference proteome</keyword>
<evidence type="ECO:0000313" key="9">
    <source>
        <dbReference type="Ensembl" id="ENSPCEP00000010225.1"/>
    </source>
</evidence>
<dbReference type="AlphaFoldDB" id="A0A8C8RV75"/>
<dbReference type="Pfam" id="PF00643">
    <property type="entry name" value="zf-B_box"/>
    <property type="match status" value="1"/>
</dbReference>
<dbReference type="Gene3D" id="3.30.160.60">
    <property type="entry name" value="Classic Zinc Finger"/>
    <property type="match status" value="1"/>
</dbReference>
<evidence type="ECO:0000313" key="10">
    <source>
        <dbReference type="Proteomes" id="UP000694393"/>
    </source>
</evidence>
<dbReference type="Proteomes" id="UP000694393">
    <property type="component" value="Unplaced"/>
</dbReference>
<feature type="domain" description="B box-type" evidence="8">
    <location>
        <begin position="133"/>
        <end position="167"/>
    </location>
</feature>
<dbReference type="PROSITE" id="PS00518">
    <property type="entry name" value="ZF_RING_1"/>
    <property type="match status" value="1"/>
</dbReference>